<evidence type="ECO:0000313" key="1">
    <source>
        <dbReference type="EMBL" id="QQM31986.1"/>
    </source>
</evidence>
<proteinExistence type="predicted"/>
<gene>
    <name evidence="1" type="ORF">JET14_07435</name>
</gene>
<reference evidence="1 2" key="1">
    <citation type="submission" date="2020-12" db="EMBL/GenBank/DDBJ databases">
        <authorList>
            <person name="Zheng R.K."/>
            <person name="Sun C.M."/>
        </authorList>
    </citation>
    <scope>NUCLEOTIDE SEQUENCE [LARGE SCALE GENOMIC DNA]</scope>
    <source>
        <strain evidence="1 2">ZRK001</strain>
    </source>
</reference>
<dbReference type="SUPFAM" id="SSF64210">
    <property type="entry name" value="Head-to-tail joining protein W, gpW"/>
    <property type="match status" value="1"/>
</dbReference>
<organism evidence="1 2">
    <name type="scientific">Martelella lutilitoris</name>
    <dbReference type="NCBI Taxonomy" id="2583532"/>
    <lineage>
        <taxon>Bacteria</taxon>
        <taxon>Pseudomonadati</taxon>
        <taxon>Pseudomonadota</taxon>
        <taxon>Alphaproteobacteria</taxon>
        <taxon>Hyphomicrobiales</taxon>
        <taxon>Aurantimonadaceae</taxon>
        <taxon>Martelella</taxon>
    </lineage>
</organism>
<dbReference type="RefSeq" id="WP_200337462.1">
    <property type="nucleotide sequence ID" value="NZ_CP066786.1"/>
</dbReference>
<name>A0A7T7KMM7_9HYPH</name>
<accession>A0A7T7KMM7</accession>
<dbReference type="InterPro" id="IPR004174">
    <property type="entry name" value="GpW"/>
</dbReference>
<dbReference type="KEGG" id="mlut:JET14_07435"/>
<dbReference type="GO" id="GO:0019058">
    <property type="term" value="P:viral life cycle"/>
    <property type="evidence" value="ECO:0007669"/>
    <property type="project" value="InterPro"/>
</dbReference>
<dbReference type="AlphaFoldDB" id="A0A7T7KMM7"/>
<protein>
    <submittedName>
        <fullName evidence="1">Phage tail protein</fullName>
    </submittedName>
</protein>
<evidence type="ECO:0000313" key="2">
    <source>
        <dbReference type="Proteomes" id="UP000596083"/>
    </source>
</evidence>
<dbReference type="InterPro" id="IPR036626">
    <property type="entry name" value="GpW_sf"/>
</dbReference>
<dbReference type="Proteomes" id="UP000596083">
    <property type="component" value="Chromosome"/>
</dbReference>
<dbReference type="EMBL" id="CP066786">
    <property type="protein sequence ID" value="QQM31986.1"/>
    <property type="molecule type" value="Genomic_DNA"/>
</dbReference>
<dbReference type="Pfam" id="PF02831">
    <property type="entry name" value="gpW"/>
    <property type="match status" value="1"/>
</dbReference>
<sequence length="81" mass="9064">MTVDERTELQAQLSEAKQALHKLEIGQSAVTLSYDGESITYTAANRTSLQAYIRRLQAELGVPTQANPRIFNIQGRKGYRP</sequence>
<dbReference type="Gene3D" id="3.30.1580.10">
    <property type="entry name" value="Head-to-tail joining protein W"/>
    <property type="match status" value="1"/>
</dbReference>